<dbReference type="InterPro" id="IPR010902">
    <property type="entry name" value="NUMOD4"/>
</dbReference>
<dbReference type="Proteomes" id="UP001597492">
    <property type="component" value="Unassembled WGS sequence"/>
</dbReference>
<keyword evidence="3" id="KW-0378">Hydrolase</keyword>
<sequence>MAVDEIWRPTHIRGDRYEVSNLGRVRSNWCGGRILVQAVIPDDGHKTVKFFFDGKQRNVYVHQLVAKAFLEETGPLVRHLNGDPGDNRVANLAYGTNSDNMLDAVRHGTLPNTAKTHCVRGHQLSGDNIYVYPRGRSWERVCKECNRIRTEKYKNKKMGVAA</sequence>
<keyword evidence="3" id="KW-0255">Endonuclease</keyword>
<reference evidence="4" key="1">
    <citation type="journal article" date="2019" name="Int. J. Syst. Evol. Microbiol.">
        <title>The Global Catalogue of Microorganisms (GCM) 10K type strain sequencing project: providing services to taxonomists for standard genome sequencing and annotation.</title>
        <authorList>
            <consortium name="The Broad Institute Genomics Platform"/>
            <consortium name="The Broad Institute Genome Sequencing Center for Infectious Disease"/>
            <person name="Wu L."/>
            <person name="Ma J."/>
        </authorList>
    </citation>
    <scope>NUCLEOTIDE SEQUENCE [LARGE SCALE GENOMIC DNA]</scope>
    <source>
        <strain evidence="4">TISTR 1514</strain>
    </source>
</reference>
<dbReference type="Gene3D" id="3.90.75.20">
    <property type="match status" value="1"/>
</dbReference>
<dbReference type="Pfam" id="PF13392">
    <property type="entry name" value="HNH_3"/>
    <property type="match status" value="1"/>
</dbReference>
<evidence type="ECO:0000259" key="1">
    <source>
        <dbReference type="Pfam" id="PF07463"/>
    </source>
</evidence>
<protein>
    <submittedName>
        <fullName evidence="3">HNH endonuclease</fullName>
    </submittedName>
</protein>
<feature type="domain" description="HNH nuclease" evidence="2">
    <location>
        <begin position="59"/>
        <end position="101"/>
    </location>
</feature>
<dbReference type="InterPro" id="IPR003615">
    <property type="entry name" value="HNH_nuc"/>
</dbReference>
<evidence type="ECO:0000313" key="3">
    <source>
        <dbReference type="EMBL" id="MFD2757075.1"/>
    </source>
</evidence>
<name>A0ABW5UXH1_9MICO</name>
<dbReference type="EMBL" id="JBHUNE010000001">
    <property type="protein sequence ID" value="MFD2757075.1"/>
    <property type="molecule type" value="Genomic_DNA"/>
</dbReference>
<dbReference type="InterPro" id="IPR044925">
    <property type="entry name" value="His-Me_finger_sf"/>
</dbReference>
<dbReference type="RefSeq" id="WP_019618408.1">
    <property type="nucleotide sequence ID" value="NZ_JBHUNE010000001.1"/>
</dbReference>
<feature type="domain" description="NUMOD4" evidence="1">
    <location>
        <begin position="5"/>
        <end position="49"/>
    </location>
</feature>
<evidence type="ECO:0000313" key="4">
    <source>
        <dbReference type="Proteomes" id="UP001597492"/>
    </source>
</evidence>
<dbReference type="SUPFAM" id="SSF54060">
    <property type="entry name" value="His-Me finger endonucleases"/>
    <property type="match status" value="1"/>
</dbReference>
<evidence type="ECO:0000259" key="2">
    <source>
        <dbReference type="Pfam" id="PF13392"/>
    </source>
</evidence>
<keyword evidence="4" id="KW-1185">Reference proteome</keyword>
<dbReference type="GO" id="GO:0004519">
    <property type="term" value="F:endonuclease activity"/>
    <property type="evidence" value="ECO:0007669"/>
    <property type="project" value="UniProtKB-KW"/>
</dbReference>
<organism evidence="3 4">
    <name type="scientific">Gulosibacter faecalis</name>
    <dbReference type="NCBI Taxonomy" id="272240"/>
    <lineage>
        <taxon>Bacteria</taxon>
        <taxon>Bacillati</taxon>
        <taxon>Actinomycetota</taxon>
        <taxon>Actinomycetes</taxon>
        <taxon>Micrococcales</taxon>
        <taxon>Microbacteriaceae</taxon>
        <taxon>Gulosibacter</taxon>
    </lineage>
</organism>
<comment type="caution">
    <text evidence="3">The sequence shown here is derived from an EMBL/GenBank/DDBJ whole genome shotgun (WGS) entry which is preliminary data.</text>
</comment>
<gene>
    <name evidence="3" type="ORF">ACFSW7_01635</name>
</gene>
<dbReference type="Pfam" id="PF07463">
    <property type="entry name" value="NUMOD4"/>
    <property type="match status" value="1"/>
</dbReference>
<keyword evidence="3" id="KW-0540">Nuclease</keyword>
<proteinExistence type="predicted"/>
<accession>A0ABW5UXH1</accession>